<comment type="caution">
    <text evidence="2">The sequence shown here is derived from an EMBL/GenBank/DDBJ whole genome shotgun (WGS) entry which is preliminary data.</text>
</comment>
<keyword evidence="1" id="KW-0812">Transmembrane</keyword>
<evidence type="ECO:0000313" key="3">
    <source>
        <dbReference type="Proteomes" id="UP001461498"/>
    </source>
</evidence>
<dbReference type="AlphaFoldDB" id="A0AAW1DBS3"/>
<feature type="transmembrane region" description="Helical" evidence="1">
    <location>
        <begin position="14"/>
        <end position="38"/>
    </location>
</feature>
<accession>A0AAW1DBS3</accession>
<evidence type="ECO:0008006" key="4">
    <source>
        <dbReference type="Google" id="ProtNLM"/>
    </source>
</evidence>
<protein>
    <recommendedName>
        <fullName evidence="4">Photosystem II protein I</fullName>
    </recommendedName>
</protein>
<keyword evidence="3" id="KW-1185">Reference proteome</keyword>
<name>A0AAW1DBS3_9HEMI</name>
<evidence type="ECO:0000313" key="2">
    <source>
        <dbReference type="EMBL" id="KAK9507560.1"/>
    </source>
</evidence>
<reference evidence="2 3" key="1">
    <citation type="submission" date="2022-12" db="EMBL/GenBank/DDBJ databases">
        <title>Chromosome-level genome assembly of true bugs.</title>
        <authorList>
            <person name="Ma L."/>
            <person name="Li H."/>
        </authorList>
    </citation>
    <scope>NUCLEOTIDE SEQUENCE [LARGE SCALE GENOMIC DNA]</scope>
    <source>
        <strain evidence="2">Lab_2022b</strain>
    </source>
</reference>
<dbReference type="Proteomes" id="UP001461498">
    <property type="component" value="Unassembled WGS sequence"/>
</dbReference>
<sequence length="52" mass="6465">MFNKFFFNYHLPKIFILINVRLISLFLFLHNFFLLYNFDEAPAFERGRNVIY</sequence>
<gene>
    <name evidence="2" type="ORF">O3M35_007388</name>
</gene>
<keyword evidence="1" id="KW-0472">Membrane</keyword>
<evidence type="ECO:0000256" key="1">
    <source>
        <dbReference type="SAM" id="Phobius"/>
    </source>
</evidence>
<keyword evidence="1" id="KW-1133">Transmembrane helix</keyword>
<dbReference type="EMBL" id="JAPXFL010000004">
    <property type="protein sequence ID" value="KAK9507560.1"/>
    <property type="molecule type" value="Genomic_DNA"/>
</dbReference>
<proteinExistence type="predicted"/>
<organism evidence="2 3">
    <name type="scientific">Rhynocoris fuscipes</name>
    <dbReference type="NCBI Taxonomy" id="488301"/>
    <lineage>
        <taxon>Eukaryota</taxon>
        <taxon>Metazoa</taxon>
        <taxon>Ecdysozoa</taxon>
        <taxon>Arthropoda</taxon>
        <taxon>Hexapoda</taxon>
        <taxon>Insecta</taxon>
        <taxon>Pterygota</taxon>
        <taxon>Neoptera</taxon>
        <taxon>Paraneoptera</taxon>
        <taxon>Hemiptera</taxon>
        <taxon>Heteroptera</taxon>
        <taxon>Panheteroptera</taxon>
        <taxon>Cimicomorpha</taxon>
        <taxon>Reduviidae</taxon>
        <taxon>Harpactorinae</taxon>
        <taxon>Harpactorini</taxon>
        <taxon>Rhynocoris</taxon>
    </lineage>
</organism>